<keyword evidence="1" id="KW-0175">Coiled coil</keyword>
<sequence length="343" mass="39816">MTEEKKNRVNEIYDTLVEPEETEELTIKEKEILHADDPDFESEASPELVKQEKPLSPSVLSYYDNRENNYQDLLSLIEDAEKELADLKFRKKLMESDFATLLRYFREVFLQKEYEVSAIAKGALLEYFTFELLKPLESHNLRLSSNDFSTWETKHFNLSYRLVNDKEITFNLMMPTSEGNIRTEKLHLMTVYPETLKVTVLNEAVLTLLADCYQHHIYTSGQNSLFSHEMNSVFAHMKSLGFALGDNLLDNSRPLDLSFDLPHMASVETLDDIFITTMNNPKYDFKKVEEDHYLVQLENNHTVEIVQDTAKKVTKLKLNTAHSNKSLIEFFGAYPFLVSLALK</sequence>
<evidence type="ECO:0000256" key="1">
    <source>
        <dbReference type="SAM" id="Coils"/>
    </source>
</evidence>
<protein>
    <submittedName>
        <fullName evidence="3">Uncharacterized protein</fullName>
    </submittedName>
</protein>
<gene>
    <name evidence="3" type="ORF">JZO70_12920</name>
</gene>
<dbReference type="RefSeq" id="WP_207673983.1">
    <property type="nucleotide sequence ID" value="NZ_JAFREM010000018.1"/>
</dbReference>
<dbReference type="Proteomes" id="UP000664601">
    <property type="component" value="Unassembled WGS sequence"/>
</dbReference>
<feature type="region of interest" description="Disordered" evidence="2">
    <location>
        <begin position="34"/>
        <end position="53"/>
    </location>
</feature>
<evidence type="ECO:0000256" key="2">
    <source>
        <dbReference type="SAM" id="MobiDB-lite"/>
    </source>
</evidence>
<evidence type="ECO:0000313" key="4">
    <source>
        <dbReference type="Proteomes" id="UP000664601"/>
    </source>
</evidence>
<organism evidence="3 4">
    <name type="scientific">Candidatus Enterococcus moelleringii</name>
    <dbReference type="NCBI Taxonomy" id="2815325"/>
    <lineage>
        <taxon>Bacteria</taxon>
        <taxon>Bacillati</taxon>
        <taxon>Bacillota</taxon>
        <taxon>Bacilli</taxon>
        <taxon>Lactobacillales</taxon>
        <taxon>Enterococcaceae</taxon>
        <taxon>Enterococcus</taxon>
    </lineage>
</organism>
<comment type="caution">
    <text evidence="3">The sequence shown here is derived from an EMBL/GenBank/DDBJ whole genome shotgun (WGS) entry which is preliminary data.</text>
</comment>
<feature type="coiled-coil region" evidence="1">
    <location>
        <begin position="63"/>
        <end position="97"/>
    </location>
</feature>
<dbReference type="EMBL" id="JAFREM010000018">
    <property type="protein sequence ID" value="MBO1307072.1"/>
    <property type="molecule type" value="Genomic_DNA"/>
</dbReference>
<accession>A0ABS3LBR0</accession>
<name>A0ABS3LBR0_9ENTE</name>
<keyword evidence="4" id="KW-1185">Reference proteome</keyword>
<proteinExistence type="predicted"/>
<evidence type="ECO:0000313" key="3">
    <source>
        <dbReference type="EMBL" id="MBO1307072.1"/>
    </source>
</evidence>
<reference evidence="3 4" key="1">
    <citation type="submission" date="2021-03" db="EMBL/GenBank/DDBJ databases">
        <title>Enterococcal diversity collection.</title>
        <authorList>
            <person name="Gilmore M.S."/>
            <person name="Schwartzman J."/>
            <person name="Van Tyne D."/>
            <person name="Martin M."/>
            <person name="Earl A.M."/>
            <person name="Manson A.L."/>
            <person name="Straub T."/>
            <person name="Salamzade R."/>
            <person name="Saavedra J."/>
            <person name="Lebreton F."/>
            <person name="Prichula J."/>
            <person name="Schaufler K."/>
            <person name="Gaca A."/>
            <person name="Sgardioli B."/>
            <person name="Wagenaar J."/>
            <person name="Strong T."/>
        </authorList>
    </citation>
    <scope>NUCLEOTIDE SEQUENCE [LARGE SCALE GENOMIC DNA]</scope>
    <source>
        <strain evidence="3 4">669A</strain>
    </source>
</reference>